<evidence type="ECO:0000313" key="2">
    <source>
        <dbReference type="EMBL" id="USG60651.1"/>
    </source>
</evidence>
<dbReference type="Proteomes" id="UP001056291">
    <property type="component" value="Chromosome"/>
</dbReference>
<dbReference type="Gene3D" id="2.40.160.20">
    <property type="match status" value="1"/>
</dbReference>
<reference evidence="2" key="1">
    <citation type="submission" date="2022-06" db="EMBL/GenBank/DDBJ databases">
        <title>Sneathiella actinostolidae sp. nov., isolated from a sea anemonein the Western Pacific Ocean.</title>
        <authorList>
            <person name="Wei M.J."/>
        </authorList>
    </citation>
    <scope>NUCLEOTIDE SEQUENCE</scope>
    <source>
        <strain evidence="2">PHK-P5</strain>
    </source>
</reference>
<protein>
    <recommendedName>
        <fullName evidence="1">UPF0311 protein NBZ79_15910</fullName>
    </recommendedName>
</protein>
<keyword evidence="3" id="KW-1185">Reference proteome</keyword>
<sequence length="154" mass="16964">MMADLTLTPAFDMHLNVKMPLTNLGKTPYGDRLIAEVTGGEVTGPMLSGKIHAGGGDWLLLRNDGVMQLDVRLTIEADDGGLIYVTYRGMRHGPKDVMDRMAKGEPVDPSEYYFKMAPIFETSAGPHDWLNKNLFVANGVRNPAGPTYHVFLIE</sequence>
<dbReference type="PANTHER" id="PTHR37315">
    <property type="entry name" value="UPF0311 PROTEIN BLR7842"/>
    <property type="match status" value="1"/>
</dbReference>
<evidence type="ECO:0000256" key="1">
    <source>
        <dbReference type="HAMAP-Rule" id="MF_00775"/>
    </source>
</evidence>
<evidence type="ECO:0000313" key="3">
    <source>
        <dbReference type="Proteomes" id="UP001056291"/>
    </source>
</evidence>
<dbReference type="PANTHER" id="PTHR37315:SF1">
    <property type="entry name" value="UPF0311 PROTEIN BLR7842"/>
    <property type="match status" value="1"/>
</dbReference>
<proteinExistence type="inferred from homology"/>
<dbReference type="HAMAP" id="MF_00775">
    <property type="entry name" value="UPF0311"/>
    <property type="match status" value="1"/>
</dbReference>
<dbReference type="RefSeq" id="WP_251933532.1">
    <property type="nucleotide sequence ID" value="NZ_CP098747.1"/>
</dbReference>
<dbReference type="EMBL" id="CP098747">
    <property type="protein sequence ID" value="USG60651.1"/>
    <property type="molecule type" value="Genomic_DNA"/>
</dbReference>
<dbReference type="InterPro" id="IPR020915">
    <property type="entry name" value="UPF0311"/>
</dbReference>
<name>A0ABY4W0E2_9PROT</name>
<dbReference type="Pfam" id="PF11578">
    <property type="entry name" value="DUF3237"/>
    <property type="match status" value="1"/>
</dbReference>
<organism evidence="2 3">
    <name type="scientific">Sneathiella marina</name>
    <dbReference type="NCBI Taxonomy" id="2950108"/>
    <lineage>
        <taxon>Bacteria</taxon>
        <taxon>Pseudomonadati</taxon>
        <taxon>Pseudomonadota</taxon>
        <taxon>Alphaproteobacteria</taxon>
        <taxon>Sneathiellales</taxon>
        <taxon>Sneathiellaceae</taxon>
        <taxon>Sneathiella</taxon>
    </lineage>
</organism>
<accession>A0ABY4W0E2</accession>
<gene>
    <name evidence="2" type="ORF">NBZ79_15910</name>
</gene>
<comment type="similarity">
    <text evidence="1">Belongs to the UPF0311 family.</text>
</comment>